<sequence>MELSTPANERSALASTTPTPLAQLSPSLDSHEERHIRAIVILLWPYSSCTKQFSLLLAEPDFRLRDRKGQVRVSFRDVSAEAVAKSQVGIGDIVVLSLDGARWQNHDAEISTPGKGVDWDITFSSHLLLEVYRDSELFTTVKVEAPCHERQYFDGNIPATPHRSPSTPQPHTNGDTIGPLTPENWVSPAFSRKFSNSFGSLSNSTFNPLEDEDGYIWGKGRKRTKFSRPSSEWVFVDTPPSPPPLAATGAWEDADLGIEDDEQYAVMDDHPVQTDTVPNSQARALAVDGTQEDEASCISEPPKQLLQTENMDSCVLEAGPNISGTFNTAFDYSQTEGSTATITQNASWNTALSQQPTITPFSSFGNSFEHEQPLAARLSPILSSMASTVNPLEETPFADTGNNILPSGSPPSSQFHVYNTPTPQHITPKHGVALTVDETGYELRYKDETTIEDPKDVHYMSSHPPNSIGTPASATPVLDFDKQEQFEGEIAETDHAAPETCAEGHDEHITESHSAERQAALTMSPGVSGRGNEVDQDMVGEEDEDEEEIEENNVANMRERLAEHVEEKHDEALEEKISRRPAEDLEEELAELEEEMEERVEKEQAEVERELVDLEEDMEEQMEEELAEEEMEEDLDIYSGDEMDRTSSEGSPQLESEETYDEGSELESEEDTYPPGPTYFAGPNEPPEIIVLDSDDEDEGGSVNPPAPQHVELLSSGAPPALADIARAGLPHHDITAADFAPNIEMGESSCPEAAGYEPEPTLLTQDFGSPSLEPDASFDGTSRRETGSYLADTSLHIQPEPAAADSEYEVETHHKSDSLGSYHHASPSFSSGSVSDSELDAEHNLPNGFAIDPQLYRPGNRKSPGTDSEIQSTVDHGLSHDGTTDVDDWNKSGILVPQDSKDRLATSIETRQSADIPPSPPSANALLTDDELVALQLFRDMEAQEGRRNLQAPDLGDEMSLPSLRPPEEEEARMSEYAGINDTAKDDIYMPNRKPAGDPDSIRKAVVEPSTIFQPNTNATGLRSRLSYFFPLSTLADNFNRMTDTISVVFSASKISQSSKGPREYYATLHLTDPSMSGITVCAQIFRRTKSSLPATAKGDIILLRDFKVQSMDHKMMLLSMAASAWAVFPAGSDTDVQMNASPVEFGPEEREYVTTLRQWYKEEGEQLAEKHEYLIMARGSTETSSSISSATSSNLSRGRGSIFKKYARRSRKSRHRRITIHELRDGRRYAEVGSPADKEMIHELRDGTVYANL</sequence>
<feature type="region of interest" description="Disordered" evidence="1">
    <location>
        <begin position="1"/>
        <end position="27"/>
    </location>
</feature>
<accession>A0A1J9Q441</accession>
<dbReference type="Gene3D" id="2.40.50.140">
    <property type="entry name" value="Nucleic acid-binding proteins"/>
    <property type="match status" value="1"/>
</dbReference>
<feature type="region of interest" description="Disordered" evidence="1">
    <location>
        <begin position="509"/>
        <end position="553"/>
    </location>
</feature>
<proteinExistence type="predicted"/>
<dbReference type="Proteomes" id="UP000182235">
    <property type="component" value="Unassembled WGS sequence"/>
</dbReference>
<feature type="compositionally biased region" description="Acidic residues" evidence="1">
    <location>
        <begin position="617"/>
        <end position="641"/>
    </location>
</feature>
<evidence type="ECO:0000259" key="2">
    <source>
        <dbReference type="SMART" id="SM00976"/>
    </source>
</evidence>
<reference evidence="3 4" key="1">
    <citation type="submission" date="2015-07" db="EMBL/GenBank/DDBJ databases">
        <title>Emmonsia species relationships and genome sequence.</title>
        <authorList>
            <consortium name="The Broad Institute Genomics Platform"/>
            <person name="Cuomo C.A."/>
            <person name="Munoz J.F."/>
            <person name="Imamovic A."/>
            <person name="Priest M.E."/>
            <person name="Young S."/>
            <person name="Clay O.K."/>
            <person name="McEwen J.G."/>
        </authorList>
    </citation>
    <scope>NUCLEOTIDE SEQUENCE [LARGE SCALE GENOMIC DNA]</scope>
    <source>
        <strain evidence="3 4">UAMH 9510</strain>
    </source>
</reference>
<name>A0A1J9Q441_9EURO</name>
<organism evidence="3 4">
    <name type="scientific">Emergomyces pasteurianus Ep9510</name>
    <dbReference type="NCBI Taxonomy" id="1447872"/>
    <lineage>
        <taxon>Eukaryota</taxon>
        <taxon>Fungi</taxon>
        <taxon>Dikarya</taxon>
        <taxon>Ascomycota</taxon>
        <taxon>Pezizomycotina</taxon>
        <taxon>Eurotiomycetes</taxon>
        <taxon>Eurotiomycetidae</taxon>
        <taxon>Onygenales</taxon>
        <taxon>Ajellomycetaceae</taxon>
        <taxon>Emergomyces</taxon>
    </lineage>
</organism>
<dbReference type="SMART" id="SM00976">
    <property type="entry name" value="Telo_bind"/>
    <property type="match status" value="1"/>
</dbReference>
<feature type="region of interest" description="Disordered" evidence="1">
    <location>
        <begin position="740"/>
        <end position="893"/>
    </location>
</feature>
<dbReference type="Pfam" id="PF02765">
    <property type="entry name" value="POT1"/>
    <property type="match status" value="1"/>
</dbReference>
<dbReference type="CDD" id="cd04497">
    <property type="entry name" value="hPOT1_OB1_like"/>
    <property type="match status" value="1"/>
</dbReference>
<gene>
    <name evidence="3" type="ORF">AJ78_04746</name>
</gene>
<feature type="compositionally biased region" description="Polar residues" evidence="1">
    <location>
        <begin position="864"/>
        <end position="875"/>
    </location>
</feature>
<dbReference type="VEuPathDB" id="FungiDB:AJ78_04746"/>
<dbReference type="OrthoDB" id="5363079at2759"/>
<dbReference type="STRING" id="1447872.A0A1J9Q441"/>
<evidence type="ECO:0000313" key="4">
    <source>
        <dbReference type="Proteomes" id="UP000182235"/>
    </source>
</evidence>
<comment type="caution">
    <text evidence="3">The sequence shown here is derived from an EMBL/GenBank/DDBJ whole genome shotgun (WGS) entry which is preliminary data.</text>
</comment>
<evidence type="ECO:0000256" key="1">
    <source>
        <dbReference type="SAM" id="MobiDB-lite"/>
    </source>
</evidence>
<dbReference type="AlphaFoldDB" id="A0A1J9Q441"/>
<dbReference type="EMBL" id="LGRN01000185">
    <property type="protein sequence ID" value="OJD14963.1"/>
    <property type="molecule type" value="Genomic_DNA"/>
</dbReference>
<dbReference type="InterPro" id="IPR012340">
    <property type="entry name" value="NA-bd_OB-fold"/>
</dbReference>
<keyword evidence="4" id="KW-1185">Reference proteome</keyword>
<feature type="domain" description="Telomeric single stranded DNA binding POT1/Cdc13" evidence="2">
    <location>
        <begin position="1030"/>
        <end position="1163"/>
    </location>
</feature>
<feature type="compositionally biased region" description="Acidic residues" evidence="1">
    <location>
        <begin position="655"/>
        <end position="672"/>
    </location>
</feature>
<protein>
    <recommendedName>
        <fullName evidence="2">Telomeric single stranded DNA binding POT1/Cdc13 domain-containing protein</fullName>
    </recommendedName>
</protein>
<evidence type="ECO:0000313" key="3">
    <source>
        <dbReference type="EMBL" id="OJD14963.1"/>
    </source>
</evidence>
<dbReference type="GO" id="GO:0003677">
    <property type="term" value="F:DNA binding"/>
    <property type="evidence" value="ECO:0007669"/>
    <property type="project" value="InterPro"/>
</dbReference>
<feature type="compositionally biased region" description="Low complexity" evidence="1">
    <location>
        <begin position="822"/>
        <end position="837"/>
    </location>
</feature>
<dbReference type="InterPro" id="IPR011564">
    <property type="entry name" value="Telomer_end-bd_POT1/Cdc13"/>
</dbReference>
<feature type="region of interest" description="Disordered" evidence="1">
    <location>
        <begin position="617"/>
        <end position="718"/>
    </location>
</feature>
<feature type="compositionally biased region" description="Acidic residues" evidence="1">
    <location>
        <begin position="534"/>
        <end position="551"/>
    </location>
</feature>
<dbReference type="GO" id="GO:0000723">
    <property type="term" value="P:telomere maintenance"/>
    <property type="evidence" value="ECO:0007669"/>
    <property type="project" value="InterPro"/>
</dbReference>
<dbReference type="GO" id="GO:0000781">
    <property type="term" value="C:chromosome, telomeric region"/>
    <property type="evidence" value="ECO:0007669"/>
    <property type="project" value="InterPro"/>
</dbReference>
<dbReference type="SUPFAM" id="SSF50249">
    <property type="entry name" value="Nucleic acid-binding proteins"/>
    <property type="match status" value="1"/>
</dbReference>